<reference evidence="3 4" key="2">
    <citation type="journal article" date="2011" name="ISME J.">
        <title>RNA-seq reveals cooperative metabolic interactions between two termite-gut spirochete species in co-culture.</title>
        <authorList>
            <person name="Rosenthal A.Z."/>
            <person name="Matson E.G."/>
            <person name="Eldar A."/>
            <person name="Leadbetter J.R."/>
        </authorList>
    </citation>
    <scope>NUCLEOTIDE SEQUENCE [LARGE SCALE GENOMIC DNA]</scope>
    <source>
        <strain evidence="4">ATCC BAA-888 / DSM 13862 / ZAS-9</strain>
    </source>
</reference>
<evidence type="ECO:0000256" key="1">
    <source>
        <dbReference type="SAM" id="MobiDB-lite"/>
    </source>
</evidence>
<dbReference type="Proteomes" id="UP000009222">
    <property type="component" value="Chromosome"/>
</dbReference>
<dbReference type="InterPro" id="IPR038720">
    <property type="entry name" value="YprB_RNase_H-like_dom"/>
</dbReference>
<proteinExistence type="predicted"/>
<dbReference type="SUPFAM" id="SSF53098">
    <property type="entry name" value="Ribonuclease H-like"/>
    <property type="match status" value="1"/>
</dbReference>
<evidence type="ECO:0000313" key="3">
    <source>
        <dbReference type="EMBL" id="AEF80334.1"/>
    </source>
</evidence>
<dbReference type="InParanoid" id="F5YA77"/>
<dbReference type="PANTHER" id="PTHR38462:SF1">
    <property type="entry name" value="YPRB RIBONUCLEASE H-LIKE DOMAIN-CONTAINING PROTEIN"/>
    <property type="match status" value="1"/>
</dbReference>
<feature type="domain" description="YprB ribonuclease H-like" evidence="2">
    <location>
        <begin position="104"/>
        <end position="279"/>
    </location>
</feature>
<dbReference type="eggNOG" id="COG3359">
    <property type="taxonomic scope" value="Bacteria"/>
</dbReference>
<sequence length="440" mass="49047">MGQNLRARLGRIRAAQKNEEKIPSENSRRDSSGSRSPSGTEKAADPDSILPGWNQSGYKTLRRTVQSDLPFDAPEILLQALAILVPDFFRCSASKSMPVPGDLLFFDLETTGLSGGAGTVAFLAAFGRFRKQKLEITQYLLLDYPGEADFIEAVLKEFKIPGEAAGNSRREPVVVSYNGKSFDSQILKTRCLMNGVMAPDFFHADLLHPARRLWKTRLPDCSQATIETQILGLDRTGDISGAEAPEIWFNFLKTGETEALLDICEHNKKDICGLASILIALAEIAASPLGTREKFNFDFEALSLRWRETALKRTSFLNETEISAGKELLLKASEEGLPRAMFARALDLLREAEFKEGKRLLKRLISLKNIHPGTAEIKLLALRTLAMDAEWRVCDLQEALIHTEAALSLECLRESMKAEFIRRRERLLKKLGNPEVLNGN</sequence>
<dbReference type="PANTHER" id="PTHR38462">
    <property type="entry name" value="EXONUCLEASE-LIKE PROTEIN"/>
    <property type="match status" value="1"/>
</dbReference>
<evidence type="ECO:0000313" key="4">
    <source>
        <dbReference type="Proteomes" id="UP000009222"/>
    </source>
</evidence>
<protein>
    <submittedName>
        <fullName evidence="3">YprB</fullName>
    </submittedName>
</protein>
<evidence type="ECO:0000259" key="2">
    <source>
        <dbReference type="Pfam" id="PF13482"/>
    </source>
</evidence>
<feature type="region of interest" description="Disordered" evidence="1">
    <location>
        <begin position="1"/>
        <end position="51"/>
    </location>
</feature>
<gene>
    <name evidence="3" type="ordered locus">TREAZ_0756</name>
</gene>
<accession>F5YA77</accession>
<dbReference type="HOGENOM" id="CLU_035904_2_0_12"/>
<dbReference type="EMBL" id="CP001841">
    <property type="protein sequence ID" value="AEF80334.1"/>
    <property type="molecule type" value="Genomic_DNA"/>
</dbReference>
<dbReference type="FunCoup" id="F5YA77">
    <property type="interactions" value="1"/>
</dbReference>
<feature type="compositionally biased region" description="Basic and acidic residues" evidence="1">
    <location>
        <begin position="16"/>
        <end position="32"/>
    </location>
</feature>
<reference evidence="4" key="1">
    <citation type="submission" date="2009-12" db="EMBL/GenBank/DDBJ databases">
        <title>Complete sequence of Treponema azotonutricium strain ZAS-9.</title>
        <authorList>
            <person name="Tetu S.G."/>
            <person name="Matson E."/>
            <person name="Ren Q."/>
            <person name="Seshadri R."/>
            <person name="Elbourne L."/>
            <person name="Hassan K.A."/>
            <person name="Durkin A."/>
            <person name="Radune D."/>
            <person name="Mohamoud Y."/>
            <person name="Shay R."/>
            <person name="Jin S."/>
            <person name="Zhang X."/>
            <person name="Lucey K."/>
            <person name="Ballor N.R."/>
            <person name="Ottesen E."/>
            <person name="Rosenthal R."/>
            <person name="Allen A."/>
            <person name="Leadbetter J.R."/>
            <person name="Paulsen I.T."/>
        </authorList>
    </citation>
    <scope>NUCLEOTIDE SEQUENCE [LARGE SCALE GENOMIC DNA]</scope>
    <source>
        <strain evidence="4">ATCC BAA-888 / DSM 13862 / ZAS-9</strain>
    </source>
</reference>
<dbReference type="STRING" id="545695.TREAZ_0756"/>
<name>F5YA77_LEAAZ</name>
<dbReference type="Pfam" id="PF13482">
    <property type="entry name" value="RNase_H_2"/>
    <property type="match status" value="1"/>
</dbReference>
<keyword evidence="4" id="KW-1185">Reference proteome</keyword>
<dbReference type="AlphaFoldDB" id="F5YA77"/>
<dbReference type="RefSeq" id="WP_015711211.1">
    <property type="nucleotide sequence ID" value="NC_015577.1"/>
</dbReference>
<dbReference type="InterPro" id="IPR012337">
    <property type="entry name" value="RNaseH-like_sf"/>
</dbReference>
<organism evidence="3 4">
    <name type="scientific">Leadbettera azotonutricia (strain ATCC BAA-888 / DSM 13862 / ZAS-9)</name>
    <name type="common">Treponema azotonutricium</name>
    <dbReference type="NCBI Taxonomy" id="545695"/>
    <lineage>
        <taxon>Bacteria</taxon>
        <taxon>Pseudomonadati</taxon>
        <taxon>Spirochaetota</taxon>
        <taxon>Spirochaetia</taxon>
        <taxon>Spirochaetales</taxon>
        <taxon>Breznakiellaceae</taxon>
        <taxon>Leadbettera</taxon>
    </lineage>
</organism>
<dbReference type="KEGG" id="taz:TREAZ_0756"/>
<dbReference type="OrthoDB" id="9790530at2"/>